<keyword evidence="19" id="KW-1185">Reference proteome</keyword>
<dbReference type="SMART" id="SM00382">
    <property type="entry name" value="AAA"/>
    <property type="match status" value="1"/>
</dbReference>
<dbReference type="RefSeq" id="XP_013414481.1">
    <property type="nucleotide sequence ID" value="XM_013559027.1"/>
</dbReference>
<comment type="catalytic activity">
    <reaction evidence="15">
        <text>ATP + H2O = ADP + phosphate + H(+)</text>
        <dbReference type="Rhea" id="RHEA:13065"/>
        <dbReference type="ChEBI" id="CHEBI:15377"/>
        <dbReference type="ChEBI" id="CHEBI:15378"/>
        <dbReference type="ChEBI" id="CHEBI:30616"/>
        <dbReference type="ChEBI" id="CHEBI:43474"/>
        <dbReference type="ChEBI" id="CHEBI:456216"/>
        <dbReference type="EC" id="3.6.4.12"/>
    </reaction>
</comment>
<dbReference type="GO" id="GO:0005634">
    <property type="term" value="C:nucleus"/>
    <property type="evidence" value="ECO:0007669"/>
    <property type="project" value="UniProtKB-SubCell"/>
</dbReference>
<keyword evidence="8 20" id="KW-0347">Helicase</keyword>
<dbReference type="GeneID" id="106176569"/>
<feature type="compositionally biased region" description="Low complexity" evidence="17">
    <location>
        <begin position="1132"/>
        <end position="1146"/>
    </location>
</feature>
<dbReference type="SUPFAM" id="SSF52540">
    <property type="entry name" value="P-loop containing nucleoside triphosphate hydrolases"/>
    <property type="match status" value="1"/>
</dbReference>
<evidence type="ECO:0000256" key="5">
    <source>
        <dbReference type="ARBA" id="ARBA00022741"/>
    </source>
</evidence>
<feature type="region of interest" description="Disordered" evidence="17">
    <location>
        <begin position="826"/>
        <end position="868"/>
    </location>
</feature>
<feature type="region of interest" description="Disordered" evidence="17">
    <location>
        <begin position="891"/>
        <end position="997"/>
    </location>
</feature>
<dbReference type="FunFam" id="3.40.50.300:FF:000671">
    <property type="entry name" value="DNA helicase MCM9 isoform X1"/>
    <property type="match status" value="1"/>
</dbReference>
<dbReference type="CDD" id="cd17760">
    <property type="entry name" value="MCM9"/>
    <property type="match status" value="1"/>
</dbReference>
<sequence length="1175" mass="128865">MGDKELKPEEIEEYSKIFQTYALSHHEEELVDVLSDEDNGDHYGISVNALTLFETNMAISEVLISCPLKILPVFDSALKLAQEDIYREHPQRHHMKVKCNIHARIMGLPVCPELTREVLPKTSDVGSFLSVSGTVIRTSTVKLLEYEKEYMCTKCKHVFTVEADLEQFYSVCRPVKCLNPEECNSVQFVPMAELGASPGSCRNYQEVKIQEQVQKLSVGTIPRSMWVVLEDDLVDVCKAGDDVTICGTVMRRWLPVISDVRCDIEIVLKANHVQVINEQRTNVMVTQEMKKEFQDFWDKHKHSPVTARNQILASLCPQVYGLYVVKLAVGMVLAGGVQRLDDSGSKVRGEAHILLVGDPGTGKSQFLKYAAKITPRSVLTTGIGSTSAGLTVTAVKDGHEWQLEAGALVLADGGVCCIDEFNSIREHDKTSIHEAMEQQTISVAKAGLVCKLNTKTTIIAATNPKGNYDRDQPLTVNIALASPLLSRFDLVLVLLDTRNEEWDKVVSSYILEGKTPLDVLPNASLWSMDKMQAYFSLIKTLQPQLTDQASRVLQAYYKAQRMADDRNAARTTMRLLQSMIRLSQAHARLMFRDEVTTQDAVLAVSIMESSMQGAALLGGINALHSSFPDDAENEYALQAEMVLERLKLQDIWEEELERLKDEERARNLAKKPPPPGMTQSGTNDSEHGEIRASGAIASTSGTSKHADQTEIIDIVDEGTVQSPASSLRTAGTVVRQSQLGISTSHTDSNSNNTNRTASEKEDIHNVSSISALLNSSSDSGANDSFNESVVLDQSLVNKRLAKSSKVQNGPTPASKLFAKFGNTLAHPASKPDVDRVQPSKGDTHAASSSEMTNSPSILNSSPPQPYTQIGKTIQQRLDLREKHAKNCADTTDWFDNIGAGGKMKDSSTHKGKGKGKSSADTTKPKDRSYTSDQEQTDNEKSGTHLLTKKRGETPKENTHNSSYDSTPGEPGTSFLDISTPSSTNSLASTPNSASKLSNKTLSKLKSFAFVESPKPKETCADNGASEIIGSKAADGQGCSKSQVTPDFNTILKDRRNLQETLSQNNNIDQPCKIPSTSKPSFKLPATNDLTKTTPGSKKSFSHFKFQKTVAASLPRFSDITDKRTGSEHRFISPSLTSASSTPLTSPIFTTEDDLSDTDLELDWLNEPKKRKLDGK</sequence>
<evidence type="ECO:0000256" key="17">
    <source>
        <dbReference type="SAM" id="MobiDB-lite"/>
    </source>
</evidence>
<dbReference type="PANTHER" id="PTHR11630">
    <property type="entry name" value="DNA REPLICATION LICENSING FACTOR MCM FAMILY MEMBER"/>
    <property type="match status" value="1"/>
</dbReference>
<evidence type="ECO:0000256" key="7">
    <source>
        <dbReference type="ARBA" id="ARBA00022801"/>
    </source>
</evidence>
<dbReference type="Gene3D" id="3.40.50.300">
    <property type="entry name" value="P-loop containing nucleotide triphosphate hydrolases"/>
    <property type="match status" value="1"/>
</dbReference>
<dbReference type="Pfam" id="PF17207">
    <property type="entry name" value="MCM_OB"/>
    <property type="match status" value="1"/>
</dbReference>
<feature type="compositionally biased region" description="Basic and acidic residues" evidence="17">
    <location>
        <begin position="829"/>
        <end position="843"/>
    </location>
</feature>
<dbReference type="SUPFAM" id="SSF50249">
    <property type="entry name" value="Nucleic acid-binding proteins"/>
    <property type="match status" value="1"/>
</dbReference>
<dbReference type="InterPro" id="IPR012340">
    <property type="entry name" value="NA-bd_OB-fold"/>
</dbReference>
<dbReference type="GO" id="GO:0005524">
    <property type="term" value="F:ATP binding"/>
    <property type="evidence" value="ECO:0007669"/>
    <property type="project" value="UniProtKB-KW"/>
</dbReference>
<organism evidence="19 20">
    <name type="scientific">Lingula anatina</name>
    <name type="common">Brachiopod</name>
    <name type="synonym">Lingula unguis</name>
    <dbReference type="NCBI Taxonomy" id="7574"/>
    <lineage>
        <taxon>Eukaryota</taxon>
        <taxon>Metazoa</taxon>
        <taxon>Spiralia</taxon>
        <taxon>Lophotrochozoa</taxon>
        <taxon>Brachiopoda</taxon>
        <taxon>Linguliformea</taxon>
        <taxon>Lingulata</taxon>
        <taxon>Lingulida</taxon>
        <taxon>Linguloidea</taxon>
        <taxon>Lingulidae</taxon>
        <taxon>Lingula</taxon>
    </lineage>
</organism>
<accession>A0A1S3JWP2</accession>
<dbReference type="InterPro" id="IPR018525">
    <property type="entry name" value="MCM_CS"/>
</dbReference>
<evidence type="ECO:0000256" key="10">
    <source>
        <dbReference type="ARBA" id="ARBA00023125"/>
    </source>
</evidence>
<evidence type="ECO:0000256" key="14">
    <source>
        <dbReference type="ARBA" id="ARBA00042301"/>
    </source>
</evidence>
<dbReference type="Pfam" id="PF00493">
    <property type="entry name" value="MCM"/>
    <property type="match status" value="1"/>
</dbReference>
<evidence type="ECO:0000256" key="4">
    <source>
        <dbReference type="ARBA" id="ARBA00022705"/>
    </source>
</evidence>
<evidence type="ECO:0000256" key="8">
    <source>
        <dbReference type="ARBA" id="ARBA00022806"/>
    </source>
</evidence>
<keyword evidence="5 16" id="KW-0547">Nucleotide-binding</keyword>
<evidence type="ECO:0000256" key="1">
    <source>
        <dbReference type="ARBA" id="ARBA00004123"/>
    </source>
</evidence>
<dbReference type="KEGG" id="lak:106176569"/>
<dbReference type="PANTHER" id="PTHR11630:SF48">
    <property type="entry name" value="DNA HELICASE MCM9"/>
    <property type="match status" value="1"/>
</dbReference>
<dbReference type="EC" id="3.6.4.12" evidence="3"/>
<evidence type="ECO:0000256" key="9">
    <source>
        <dbReference type="ARBA" id="ARBA00022840"/>
    </source>
</evidence>
<feature type="compositionally biased region" description="Polar residues" evidence="17">
    <location>
        <begin position="1065"/>
        <end position="1079"/>
    </location>
</feature>
<dbReference type="OrthoDB" id="271325at2759"/>
<dbReference type="Proteomes" id="UP000085678">
    <property type="component" value="Unplaced"/>
</dbReference>
<dbReference type="GO" id="GO:0003697">
    <property type="term" value="F:single-stranded DNA binding"/>
    <property type="evidence" value="ECO:0007669"/>
    <property type="project" value="TreeGrafter"/>
</dbReference>
<evidence type="ECO:0000256" key="12">
    <source>
        <dbReference type="ARBA" id="ARBA00023242"/>
    </source>
</evidence>
<evidence type="ECO:0000256" key="2">
    <source>
        <dbReference type="ARBA" id="ARBA00008010"/>
    </source>
</evidence>
<evidence type="ECO:0000256" key="6">
    <source>
        <dbReference type="ARBA" id="ARBA00022763"/>
    </source>
</evidence>
<dbReference type="GO" id="GO:0017116">
    <property type="term" value="F:single-stranded DNA helicase activity"/>
    <property type="evidence" value="ECO:0007669"/>
    <property type="project" value="TreeGrafter"/>
</dbReference>
<evidence type="ECO:0000256" key="15">
    <source>
        <dbReference type="ARBA" id="ARBA00047995"/>
    </source>
</evidence>
<proteinExistence type="inferred from homology"/>
<evidence type="ECO:0000313" key="20">
    <source>
        <dbReference type="RefSeq" id="XP_013414481.1"/>
    </source>
</evidence>
<dbReference type="Pfam" id="PF17855">
    <property type="entry name" value="MCM_lid"/>
    <property type="match status" value="1"/>
</dbReference>
<feature type="region of interest" description="Disordered" evidence="17">
    <location>
        <begin position="1124"/>
        <end position="1151"/>
    </location>
</feature>
<dbReference type="STRING" id="7574.A0A1S3JWP2"/>
<dbReference type="InterPro" id="IPR001208">
    <property type="entry name" value="MCM_dom"/>
</dbReference>
<dbReference type="InterPro" id="IPR027417">
    <property type="entry name" value="P-loop_NTPase"/>
</dbReference>
<keyword evidence="12" id="KW-0539">Nucleus</keyword>
<evidence type="ECO:0000256" key="3">
    <source>
        <dbReference type="ARBA" id="ARBA00012551"/>
    </source>
</evidence>
<dbReference type="GO" id="GO:0042555">
    <property type="term" value="C:MCM complex"/>
    <property type="evidence" value="ECO:0007669"/>
    <property type="project" value="TreeGrafter"/>
</dbReference>
<feature type="region of interest" description="Disordered" evidence="17">
    <location>
        <begin position="663"/>
        <end position="687"/>
    </location>
</feature>
<evidence type="ECO:0000313" key="19">
    <source>
        <dbReference type="Proteomes" id="UP000085678"/>
    </source>
</evidence>
<keyword evidence="7" id="KW-0378">Hydrolase</keyword>
<dbReference type="InterPro" id="IPR031327">
    <property type="entry name" value="MCM"/>
</dbReference>
<evidence type="ECO:0000256" key="11">
    <source>
        <dbReference type="ARBA" id="ARBA00023204"/>
    </source>
</evidence>
<dbReference type="PROSITE" id="PS50051">
    <property type="entry name" value="MCM_2"/>
    <property type="match status" value="1"/>
</dbReference>
<feature type="region of interest" description="Disordered" evidence="17">
    <location>
        <begin position="1065"/>
        <end position="1095"/>
    </location>
</feature>
<feature type="region of interest" description="Disordered" evidence="17">
    <location>
        <begin position="720"/>
        <end position="763"/>
    </location>
</feature>
<dbReference type="InterPro" id="IPR041562">
    <property type="entry name" value="MCM_lid"/>
</dbReference>
<comment type="similarity">
    <text evidence="2 16">Belongs to the MCM family.</text>
</comment>
<name>A0A1S3JWP2_LINAN</name>
<dbReference type="AlphaFoldDB" id="A0A1S3JWP2"/>
<dbReference type="InParanoid" id="A0A1S3JWP2"/>
<keyword evidence="9 16" id="KW-0067">ATP-binding</keyword>
<dbReference type="InterPro" id="IPR058768">
    <property type="entry name" value="MCM9_N"/>
</dbReference>
<evidence type="ECO:0000256" key="13">
    <source>
        <dbReference type="ARBA" id="ARBA00041085"/>
    </source>
</evidence>
<dbReference type="Pfam" id="PF26066">
    <property type="entry name" value="MCM9_N"/>
    <property type="match status" value="1"/>
</dbReference>
<dbReference type="PRINTS" id="PR01657">
    <property type="entry name" value="MCMFAMILY"/>
</dbReference>
<keyword evidence="6" id="KW-0227">DNA damage</keyword>
<evidence type="ECO:0000256" key="16">
    <source>
        <dbReference type="RuleBase" id="RU004070"/>
    </source>
</evidence>
<dbReference type="PROSITE" id="PS00847">
    <property type="entry name" value="MCM_1"/>
    <property type="match status" value="1"/>
</dbReference>
<feature type="domain" description="MCM C-terminal AAA(+) ATPase" evidence="18">
    <location>
        <begin position="307"/>
        <end position="510"/>
    </location>
</feature>
<evidence type="ECO:0000259" key="18">
    <source>
        <dbReference type="PROSITE" id="PS50051"/>
    </source>
</evidence>
<dbReference type="InterPro" id="IPR033762">
    <property type="entry name" value="MCM_OB"/>
</dbReference>
<dbReference type="SMART" id="SM00350">
    <property type="entry name" value="MCM"/>
    <property type="match status" value="1"/>
</dbReference>
<feature type="compositionally biased region" description="Basic and acidic residues" evidence="17">
    <location>
        <begin position="949"/>
        <end position="958"/>
    </location>
</feature>
<comment type="subcellular location">
    <subcellularLocation>
        <location evidence="1">Nucleus</location>
    </subcellularLocation>
</comment>
<keyword evidence="10 16" id="KW-0238">DNA-binding</keyword>
<dbReference type="InterPro" id="IPR003593">
    <property type="entry name" value="AAA+_ATPase"/>
</dbReference>
<feature type="compositionally biased region" description="Polar residues" evidence="17">
    <location>
        <begin position="975"/>
        <end position="993"/>
    </location>
</feature>
<dbReference type="Gene3D" id="2.40.50.140">
    <property type="entry name" value="Nucleic acid-binding proteins"/>
    <property type="match status" value="1"/>
</dbReference>
<dbReference type="GO" id="GO:0000724">
    <property type="term" value="P:double-strand break repair via homologous recombination"/>
    <property type="evidence" value="ECO:0007669"/>
    <property type="project" value="TreeGrafter"/>
</dbReference>
<feature type="compositionally biased region" description="Polar residues" evidence="17">
    <location>
        <begin position="720"/>
        <end position="741"/>
    </location>
</feature>
<feature type="compositionally biased region" description="Polar residues" evidence="17">
    <location>
        <begin position="845"/>
        <end position="868"/>
    </location>
</feature>
<dbReference type="GO" id="GO:0006260">
    <property type="term" value="P:DNA replication"/>
    <property type="evidence" value="ECO:0007669"/>
    <property type="project" value="InterPro"/>
</dbReference>
<keyword evidence="11" id="KW-0234">DNA repair</keyword>
<reference evidence="20" key="1">
    <citation type="submission" date="2025-08" db="UniProtKB">
        <authorList>
            <consortium name="RefSeq"/>
        </authorList>
    </citation>
    <scope>IDENTIFICATION</scope>
    <source>
        <tissue evidence="20">Gonads</tissue>
    </source>
</reference>
<gene>
    <name evidence="20" type="primary">LOC106176569</name>
</gene>
<keyword evidence="4" id="KW-0235">DNA replication</keyword>
<dbReference type="GO" id="GO:0016787">
    <property type="term" value="F:hydrolase activity"/>
    <property type="evidence" value="ECO:0007669"/>
    <property type="project" value="UniProtKB-KW"/>
</dbReference>
<protein>
    <recommendedName>
        <fullName evidence="13">DNA helicase MCM9</fullName>
        <ecNumber evidence="3">3.6.4.12</ecNumber>
    </recommendedName>
    <alternativeName>
        <fullName evidence="14">Minichromosome maintenance 9</fullName>
    </alternativeName>
</protein>
<feature type="compositionally biased region" description="Low complexity" evidence="17">
    <location>
        <begin position="742"/>
        <end position="756"/>
    </location>
</feature>